<dbReference type="InterPro" id="IPR013083">
    <property type="entry name" value="Znf_RING/FYVE/PHD"/>
</dbReference>
<dbReference type="SUPFAM" id="SSF161245">
    <property type="entry name" value="Zinc hairpin stack"/>
    <property type="match status" value="1"/>
</dbReference>
<evidence type="ECO:0000259" key="7">
    <source>
        <dbReference type="PROSITE" id="PS50089"/>
    </source>
</evidence>
<feature type="domain" description="RING-type" evidence="7">
    <location>
        <begin position="1124"/>
        <end position="1166"/>
    </location>
</feature>
<dbReference type="InterPro" id="IPR012312">
    <property type="entry name" value="Hemerythrin-like"/>
</dbReference>
<dbReference type="GO" id="GO:0061630">
    <property type="term" value="F:ubiquitin protein ligase activity"/>
    <property type="evidence" value="ECO:0007669"/>
    <property type="project" value="TreeGrafter"/>
</dbReference>
<accession>A0A8X8XCY2</accession>
<reference evidence="10" key="2">
    <citation type="submission" date="2020-08" db="EMBL/GenBank/DDBJ databases">
        <title>Plant Genome Project.</title>
        <authorList>
            <person name="Zhang R.-G."/>
        </authorList>
    </citation>
    <scope>NUCLEOTIDE SEQUENCE</scope>
    <source>
        <strain evidence="10">Huo1</strain>
        <tissue evidence="10">Leaf</tissue>
    </source>
</reference>
<evidence type="ECO:0000256" key="1">
    <source>
        <dbReference type="ARBA" id="ARBA00022598"/>
    </source>
</evidence>
<dbReference type="InterPro" id="IPR001841">
    <property type="entry name" value="Znf_RING"/>
</dbReference>
<keyword evidence="1" id="KW-0436">Ligase</keyword>
<evidence type="ECO:0000259" key="8">
    <source>
        <dbReference type="PROSITE" id="PS51266"/>
    </source>
</evidence>
<dbReference type="InterPro" id="IPR037274">
    <property type="entry name" value="Znf_CHY_sf"/>
</dbReference>
<dbReference type="FunFam" id="3.30.40.10:FF:000208">
    <property type="entry name" value="Zinc finger protein-related isoform 1"/>
    <property type="match status" value="1"/>
</dbReference>
<dbReference type="InterPro" id="IPR017921">
    <property type="entry name" value="Znf_CTCHY"/>
</dbReference>
<keyword evidence="4" id="KW-0862">Zinc</keyword>
<dbReference type="PROSITE" id="PS51270">
    <property type="entry name" value="ZF_CTCHY"/>
    <property type="match status" value="1"/>
</dbReference>
<evidence type="ECO:0000256" key="2">
    <source>
        <dbReference type="ARBA" id="ARBA00022723"/>
    </source>
</evidence>
<evidence type="ECO:0000313" key="10">
    <source>
        <dbReference type="EMBL" id="KAG6412245.1"/>
    </source>
</evidence>
<dbReference type="SMART" id="SM00184">
    <property type="entry name" value="RING"/>
    <property type="match status" value="1"/>
</dbReference>
<evidence type="ECO:0000259" key="9">
    <source>
        <dbReference type="PROSITE" id="PS51270"/>
    </source>
</evidence>
<dbReference type="Gene3D" id="1.20.120.520">
    <property type="entry name" value="nmb1532 protein domain like"/>
    <property type="match status" value="2"/>
</dbReference>
<dbReference type="EMBL" id="PNBA02000009">
    <property type="protein sequence ID" value="KAG6412245.1"/>
    <property type="molecule type" value="Genomic_DNA"/>
</dbReference>
<dbReference type="PROSITE" id="PS50089">
    <property type="entry name" value="ZF_RING_2"/>
    <property type="match status" value="1"/>
</dbReference>
<evidence type="ECO:0000256" key="5">
    <source>
        <dbReference type="PROSITE-ProRule" id="PRU00601"/>
    </source>
</evidence>
<protein>
    <submittedName>
        <fullName evidence="10">Uncharacterized protein</fullName>
    </submittedName>
</protein>
<evidence type="ECO:0000256" key="4">
    <source>
        <dbReference type="ARBA" id="ARBA00022833"/>
    </source>
</evidence>
<evidence type="ECO:0000313" key="11">
    <source>
        <dbReference type="Proteomes" id="UP000298416"/>
    </source>
</evidence>
<dbReference type="Pfam" id="PF01814">
    <property type="entry name" value="Hemerythrin"/>
    <property type="match status" value="1"/>
</dbReference>
<dbReference type="CDD" id="cd12108">
    <property type="entry name" value="Hr-like"/>
    <property type="match status" value="2"/>
</dbReference>
<dbReference type="GO" id="GO:0016874">
    <property type="term" value="F:ligase activity"/>
    <property type="evidence" value="ECO:0007669"/>
    <property type="project" value="UniProtKB-KW"/>
</dbReference>
<evidence type="ECO:0000256" key="3">
    <source>
        <dbReference type="ARBA" id="ARBA00022771"/>
    </source>
</evidence>
<dbReference type="GO" id="GO:0006511">
    <property type="term" value="P:ubiquitin-dependent protein catabolic process"/>
    <property type="evidence" value="ECO:0007669"/>
    <property type="project" value="TreeGrafter"/>
</dbReference>
<dbReference type="GO" id="GO:0016567">
    <property type="term" value="P:protein ubiquitination"/>
    <property type="evidence" value="ECO:0007669"/>
    <property type="project" value="TreeGrafter"/>
</dbReference>
<keyword evidence="11" id="KW-1185">Reference proteome</keyword>
<feature type="region of interest" description="Disordered" evidence="6">
    <location>
        <begin position="844"/>
        <end position="874"/>
    </location>
</feature>
<dbReference type="PANTHER" id="PTHR21319:SF39">
    <property type="entry name" value="ZINC FINGER PROTEIN"/>
    <property type="match status" value="1"/>
</dbReference>
<dbReference type="AlphaFoldDB" id="A0A8X8XCY2"/>
<feature type="compositionally biased region" description="Basic and acidic residues" evidence="6">
    <location>
        <begin position="844"/>
        <end position="866"/>
    </location>
</feature>
<dbReference type="GO" id="GO:0006879">
    <property type="term" value="P:intracellular iron ion homeostasis"/>
    <property type="evidence" value="ECO:0007669"/>
    <property type="project" value="UniProtKB-ARBA"/>
</dbReference>
<feature type="domain" description="CTCHY-type" evidence="9">
    <location>
        <begin position="1060"/>
        <end position="1123"/>
    </location>
</feature>
<dbReference type="SUPFAM" id="SSF161219">
    <property type="entry name" value="CHY zinc finger-like"/>
    <property type="match status" value="1"/>
</dbReference>
<dbReference type="PANTHER" id="PTHR21319">
    <property type="entry name" value="RING FINGER AND CHY ZINC FINGER DOMAIN-CONTAINING PROTEIN 1"/>
    <property type="match status" value="1"/>
</dbReference>
<dbReference type="PROSITE" id="PS51266">
    <property type="entry name" value="ZF_CHY"/>
    <property type="match status" value="1"/>
</dbReference>
<keyword evidence="3 5" id="KW-0863">Zinc-finger</keyword>
<dbReference type="CDD" id="cd16464">
    <property type="entry name" value="RING-H2_Pirh2-like"/>
    <property type="match status" value="1"/>
</dbReference>
<feature type="domain" description="CHY-type" evidence="8">
    <location>
        <begin position="988"/>
        <end position="1057"/>
    </location>
</feature>
<evidence type="ECO:0000256" key="6">
    <source>
        <dbReference type="SAM" id="MobiDB-lite"/>
    </source>
</evidence>
<name>A0A8X8XCY2_SALSN</name>
<dbReference type="InterPro" id="IPR008913">
    <property type="entry name" value="Znf_CHY"/>
</dbReference>
<dbReference type="Pfam" id="PF13639">
    <property type="entry name" value="zf-RING_2"/>
    <property type="match status" value="1"/>
</dbReference>
<gene>
    <name evidence="10" type="ORF">SASPL_124917</name>
</gene>
<comment type="caution">
    <text evidence="10">The sequence shown here is derived from an EMBL/GenBank/DDBJ whole genome shotgun (WGS) entry which is preliminary data.</text>
</comment>
<dbReference type="SUPFAM" id="SSF57850">
    <property type="entry name" value="RING/U-box"/>
    <property type="match status" value="1"/>
</dbReference>
<sequence length="1242" mass="142133">MGGGGGESESHKDDEWPEPSVAGVVEAPILFFVVTHKAFRAELDSVRRFAATAAEGGAVRGEVVVDLCRRLEFLKLVYDYHSGAEDEVIFLALDAQVKNVVQTYALEHRAIDDSFNCIFHYLDVLMNKDEDASQTFQDLISSIGTVQTMICHHMHKEEEQVFPLLMEKCSPEEQSQLVWQYMCSVPTILLEEFLPWMTLYLSSDQKIDVLNCVEVIIPKERLLQEVVVSWIQHGSSSSGANSIYGKRHQLLSGLSNRDIHKLYPLQISSDRGQQFKKACSIQENSVEEPVKGIHIWHAALQRDLSQIIEELLHIRSSNCSSSLSSVIVQLKFIADVLIFYSNSLDKIFCNLSNLVAEDSMSRCSPLVDECQIKVLQQLLLYESQDSTQLENFVEMLYQELESLVRGLDKNLILLETEVFPSITTTCTVEMQMWLLQACLYMMPLGLLRCTVTWFSSHLTEHQSKSIIKKVELGCPAISKPFTSLLCEWIRIGSSGKISAEKFRSNLEETFNGRSFYLAEQNRQKIRFSDWMFNRNATTMVKMSADFPSSSAGSYPSEMNIRIFFSQKFKRRPSLQRGLVEADHGTSTTLESRPMDAILYFHRGLIKDLEYLVSLSAKLAADVGFIAEFKKRFDLLRTIFQIHSDSEDEIAFPVLESKGALRNISHSYSMDHKLEFKYFTKTSKILEEITELCDQQGSNETRARVEKLLSKIHHTCVSMSKVLTDHMYREEVEILPLFRESFSVDEEEKIIGRMLGRTRAEMLKTVITWLMSHLNCDEQQSMMSIWLKVARNTKFDEWLREWWEGMAEHNVHTKQVGSRPPADPLEVVSTYLLKDGAQMKKVGHYREMQKEPSTEDSKHSGSSDAKKSTSIGGGKDAFQTQDLSLYWNETDKKKLDEVDKICHDVVEITSTERRELSHQEHPLSMNQEELEAAIRRVSRDSNLDSRQKTYLIQNLLMSRWTIMRKMHHEASEGTCEGDIPGQSPSYRDPLGATFGCNHYKRNCKLLASCCNKLYTCIRCHDDETDHSVDRKAITKMMCMKCMVIQPIGQNCMSQSCNGFSMGKYYCKICKLFDDERKIYHCPYCNLCRVGKGLGVDYFHCMKCNACMGKALYVHICREKCLEDNCPICHEYIFTSNSPVKALPCGHLMHSSCFQDYTCSHYICPICSKSLGDMQVYFGMLDILLAEEKIPEEYSGRTQVLYYAMTVNNEELSHFIGFTTSAHIVVRTTRGFSDMNSQKVCMYT</sequence>
<keyword evidence="2" id="KW-0479">Metal-binding</keyword>
<dbReference type="Gene3D" id="3.30.40.10">
    <property type="entry name" value="Zinc/RING finger domain, C3HC4 (zinc finger)"/>
    <property type="match status" value="1"/>
</dbReference>
<organism evidence="10">
    <name type="scientific">Salvia splendens</name>
    <name type="common">Scarlet sage</name>
    <dbReference type="NCBI Taxonomy" id="180675"/>
    <lineage>
        <taxon>Eukaryota</taxon>
        <taxon>Viridiplantae</taxon>
        <taxon>Streptophyta</taxon>
        <taxon>Embryophyta</taxon>
        <taxon>Tracheophyta</taxon>
        <taxon>Spermatophyta</taxon>
        <taxon>Magnoliopsida</taxon>
        <taxon>eudicotyledons</taxon>
        <taxon>Gunneridae</taxon>
        <taxon>Pentapetalae</taxon>
        <taxon>asterids</taxon>
        <taxon>lamiids</taxon>
        <taxon>Lamiales</taxon>
        <taxon>Lamiaceae</taxon>
        <taxon>Nepetoideae</taxon>
        <taxon>Mentheae</taxon>
        <taxon>Salviinae</taxon>
        <taxon>Salvia</taxon>
        <taxon>Salvia subgen. Calosphace</taxon>
        <taxon>core Calosphace</taxon>
    </lineage>
</organism>
<dbReference type="GO" id="GO:0008270">
    <property type="term" value="F:zinc ion binding"/>
    <property type="evidence" value="ECO:0007669"/>
    <property type="project" value="UniProtKB-KW"/>
</dbReference>
<dbReference type="GO" id="GO:0005634">
    <property type="term" value="C:nucleus"/>
    <property type="evidence" value="ECO:0007669"/>
    <property type="project" value="TreeGrafter"/>
</dbReference>
<dbReference type="Proteomes" id="UP000298416">
    <property type="component" value="Unassembled WGS sequence"/>
</dbReference>
<dbReference type="InterPro" id="IPR037275">
    <property type="entry name" value="Znf_CTCHY_sf"/>
</dbReference>
<dbReference type="Pfam" id="PF05495">
    <property type="entry name" value="zf-CHY"/>
    <property type="match status" value="1"/>
</dbReference>
<proteinExistence type="predicted"/>
<reference evidence="10" key="1">
    <citation type="submission" date="2018-01" db="EMBL/GenBank/DDBJ databases">
        <authorList>
            <person name="Mao J.F."/>
        </authorList>
    </citation>
    <scope>NUCLEOTIDE SEQUENCE</scope>
    <source>
        <strain evidence="10">Huo1</strain>
        <tissue evidence="10">Leaf</tissue>
    </source>
</reference>